<gene>
    <name evidence="3" type="ORF">AbraCBS73388_006793</name>
</gene>
<feature type="domain" description="JmjC" evidence="2">
    <location>
        <begin position="395"/>
        <end position="572"/>
    </location>
</feature>
<evidence type="ECO:0000256" key="1">
    <source>
        <dbReference type="SAM" id="MobiDB-lite"/>
    </source>
</evidence>
<dbReference type="SMART" id="SM00558">
    <property type="entry name" value="JmjC"/>
    <property type="match status" value="1"/>
</dbReference>
<organism evidence="3 4">
    <name type="scientific">Aspergillus brasiliensis</name>
    <dbReference type="NCBI Taxonomy" id="319629"/>
    <lineage>
        <taxon>Eukaryota</taxon>
        <taxon>Fungi</taxon>
        <taxon>Dikarya</taxon>
        <taxon>Ascomycota</taxon>
        <taxon>Pezizomycotina</taxon>
        <taxon>Eurotiomycetes</taxon>
        <taxon>Eurotiomycetidae</taxon>
        <taxon>Eurotiales</taxon>
        <taxon>Aspergillaceae</taxon>
        <taxon>Aspergillus</taxon>
        <taxon>Aspergillus subgen. Circumdati</taxon>
    </lineage>
</organism>
<dbReference type="PANTHER" id="PTHR12461:SF101">
    <property type="entry name" value="TRNA WYBUTOSINE-SYNTHESIZING PROTEIN 4"/>
    <property type="match status" value="1"/>
</dbReference>
<feature type="compositionally biased region" description="Acidic residues" evidence="1">
    <location>
        <begin position="389"/>
        <end position="406"/>
    </location>
</feature>
<feature type="region of interest" description="Disordered" evidence="1">
    <location>
        <begin position="371"/>
        <end position="419"/>
    </location>
</feature>
<evidence type="ECO:0000259" key="2">
    <source>
        <dbReference type="PROSITE" id="PS51184"/>
    </source>
</evidence>
<feature type="compositionally biased region" description="Basic and acidic residues" evidence="1">
    <location>
        <begin position="371"/>
        <end position="382"/>
    </location>
</feature>
<sequence length="572" mass="65825">MRYLHLHHCIPKSLLEILNIRPDDPILRCFPDNNLDTLHDHLLGDPDGAIKLADSKLRVFPFKDVDICWRRYYTDACLLKACLTVAEQSGFPRRERNGLPPLPPCPSPAPPSHPGSTALARRQYILNIIEDLSSTKELIVADPDAEWLTPTIHMLDKAMIMTGGPQRDHLIKELITALQGACPATKGNNQSEQEFRDDLDPDELATPLFSDDTAPTPEIQFPIPRVSNISPWSTSRSSPNFRDHARDKKTPLVITDAVNDWPAISTGSWASREFWMHRTFGGRRLVPVEIGRSYTDEDWGQKLMSFKEFVEKYLDRDRHRDDAGPTGYLAQHDLFLHMSTLYKDIMHPDYIHIDAPKAEPGTPAYIRLQREEEERRRKRGEEVIPVQEQEQEPINGDDEDNDDDNTDSTSWHEPDDDGPHLNIWMGPSWTISPLHFDTYHNIYVQVVGEKYFRLYSPHTPLSQIHPKGKEPVIRRRPEGGEDLQQYTHHHQDDRQEPELVDMSNTSQVDVAAIEMSPAEADYWEELWPGFMDAEYVETVLKPGDMLYIPIGWWHYVRSLKGGIGVSFWWNGW</sequence>
<evidence type="ECO:0000313" key="3">
    <source>
        <dbReference type="EMBL" id="GKZ21133.1"/>
    </source>
</evidence>
<dbReference type="Proteomes" id="UP001143548">
    <property type="component" value="Unassembled WGS sequence"/>
</dbReference>
<name>A0A9W5YNL2_9EURO</name>
<feature type="compositionally biased region" description="Pro residues" evidence="1">
    <location>
        <begin position="100"/>
        <end position="113"/>
    </location>
</feature>
<dbReference type="Gene3D" id="2.60.120.650">
    <property type="entry name" value="Cupin"/>
    <property type="match status" value="1"/>
</dbReference>
<dbReference type="AlphaFoldDB" id="A0A9W5YNL2"/>
<dbReference type="PROSITE" id="PS51184">
    <property type="entry name" value="JMJC"/>
    <property type="match status" value="1"/>
</dbReference>
<feature type="region of interest" description="Disordered" evidence="1">
    <location>
        <begin position="93"/>
        <end position="116"/>
    </location>
</feature>
<dbReference type="SUPFAM" id="SSF51197">
    <property type="entry name" value="Clavaminate synthase-like"/>
    <property type="match status" value="1"/>
</dbReference>
<evidence type="ECO:0000313" key="4">
    <source>
        <dbReference type="Proteomes" id="UP001143548"/>
    </source>
</evidence>
<feature type="compositionally biased region" description="Basic and acidic residues" evidence="1">
    <location>
        <begin position="410"/>
        <end position="419"/>
    </location>
</feature>
<proteinExistence type="predicted"/>
<dbReference type="InterPro" id="IPR041667">
    <property type="entry name" value="Cupin_8"/>
</dbReference>
<protein>
    <submittedName>
        <fullName evidence="3">Lysine-specific demethylase 8</fullName>
    </submittedName>
</protein>
<dbReference type="EMBL" id="BROQ01000036">
    <property type="protein sequence ID" value="GKZ21133.1"/>
    <property type="molecule type" value="Genomic_DNA"/>
</dbReference>
<reference evidence="3" key="1">
    <citation type="submission" date="2022-07" db="EMBL/GenBank/DDBJ databases">
        <title>Taxonomy of Aspergillus series Nigri: significant species reduction supported by multi-species coalescent approaches.</title>
        <authorList>
            <person name="Bian C."/>
            <person name="Kusuya Y."/>
            <person name="Sklenar F."/>
            <person name="D'hooge E."/>
            <person name="Yaguchi T."/>
            <person name="Takahashi H."/>
            <person name="Hubka V."/>
        </authorList>
    </citation>
    <scope>NUCLEOTIDE SEQUENCE</scope>
    <source>
        <strain evidence="3">CBS 733.88</strain>
    </source>
</reference>
<comment type="caution">
    <text evidence="3">The sequence shown here is derived from an EMBL/GenBank/DDBJ whole genome shotgun (WGS) entry which is preliminary data.</text>
</comment>
<dbReference type="PANTHER" id="PTHR12461">
    <property type="entry name" value="HYPOXIA-INDUCIBLE FACTOR 1 ALPHA INHIBITOR-RELATED"/>
    <property type="match status" value="1"/>
</dbReference>
<accession>A0A9W5YNL2</accession>
<dbReference type="InterPro" id="IPR003347">
    <property type="entry name" value="JmjC_dom"/>
</dbReference>
<dbReference type="Pfam" id="PF13621">
    <property type="entry name" value="Cupin_8"/>
    <property type="match status" value="1"/>
</dbReference>